<evidence type="ECO:0000313" key="2">
    <source>
        <dbReference type="Proteomes" id="UP001488838"/>
    </source>
</evidence>
<gene>
    <name evidence="1" type="ORF">U0070_012349</name>
</gene>
<keyword evidence="2" id="KW-1185">Reference proteome</keyword>
<proteinExistence type="predicted"/>
<evidence type="ECO:0000313" key="1">
    <source>
        <dbReference type="EMBL" id="KAK7819743.1"/>
    </source>
</evidence>
<reference evidence="1 2" key="1">
    <citation type="journal article" date="2023" name="bioRxiv">
        <title>Conserved and derived expression patterns and positive selection on dental genes reveal complex evolutionary context of ever-growing rodent molars.</title>
        <authorList>
            <person name="Calamari Z.T."/>
            <person name="Song A."/>
            <person name="Cohen E."/>
            <person name="Akter M."/>
            <person name="Roy R.D."/>
            <person name="Hallikas O."/>
            <person name="Christensen M.M."/>
            <person name="Li P."/>
            <person name="Marangoni P."/>
            <person name="Jernvall J."/>
            <person name="Klein O.D."/>
        </authorList>
    </citation>
    <scope>NUCLEOTIDE SEQUENCE [LARGE SCALE GENOMIC DNA]</scope>
    <source>
        <strain evidence="1">V071</strain>
    </source>
</reference>
<organism evidence="1 2">
    <name type="scientific">Myodes glareolus</name>
    <name type="common">Bank vole</name>
    <name type="synonym">Clethrionomys glareolus</name>
    <dbReference type="NCBI Taxonomy" id="447135"/>
    <lineage>
        <taxon>Eukaryota</taxon>
        <taxon>Metazoa</taxon>
        <taxon>Chordata</taxon>
        <taxon>Craniata</taxon>
        <taxon>Vertebrata</taxon>
        <taxon>Euteleostomi</taxon>
        <taxon>Mammalia</taxon>
        <taxon>Eutheria</taxon>
        <taxon>Euarchontoglires</taxon>
        <taxon>Glires</taxon>
        <taxon>Rodentia</taxon>
        <taxon>Myomorpha</taxon>
        <taxon>Muroidea</taxon>
        <taxon>Cricetidae</taxon>
        <taxon>Arvicolinae</taxon>
        <taxon>Myodes</taxon>
    </lineage>
</organism>
<protein>
    <submittedName>
        <fullName evidence="1">Uncharacterized protein</fullName>
    </submittedName>
</protein>
<dbReference type="Proteomes" id="UP001488838">
    <property type="component" value="Unassembled WGS sequence"/>
</dbReference>
<dbReference type="AlphaFoldDB" id="A0AAW0IZJ8"/>
<accession>A0AAW0IZJ8</accession>
<dbReference type="EMBL" id="JBBHLL010000077">
    <property type="protein sequence ID" value="KAK7819743.1"/>
    <property type="molecule type" value="Genomic_DNA"/>
</dbReference>
<comment type="caution">
    <text evidence="1">The sequence shown here is derived from an EMBL/GenBank/DDBJ whole genome shotgun (WGS) entry which is preliminary data.</text>
</comment>
<name>A0AAW0IZJ8_MYOGA</name>
<sequence>MLKRVLAKVLNVGLNPLSGDDLASGNHIVSVEERKLALLPCNVRVTKALTTMIYFRKGGQSKVISMS</sequence>